<name>A0A8T2R2X4_CERRI</name>
<dbReference type="Gene3D" id="3.40.50.720">
    <property type="entry name" value="NAD(P)-binding Rossmann-like Domain"/>
    <property type="match status" value="1"/>
</dbReference>
<sequence>MAESKLMHAVQYSSYGGGPSALKHVNISVPTPKKDEVLIKVEAASVNPVDWKIQSGILRPFMPSKFPYIPGTDVAGEVVAVGPGVSTFSVGDKIVTWLDLKTGGSFAEYAVAHLKFTVKRPAEVTAIDGSCLPVAGLTALQSIRDTAGIKLDGSSNANLLITAASGGVGLYAVQIAKLGGAHVTATCGARNIELVKSLGADEVIDYKTAEGDALKSPSGRLYDAVIHCATGFPFSKFSPNLKPVAKVIDLTPSFSSVVTTAVRKLTFAKQQLVMFMMTPRRKDLALLADLVKEGKLKTIVDSQHPLSKAEEAWARSKGGHATGKVVVTFDTESSM</sequence>
<dbReference type="SMART" id="SM00829">
    <property type="entry name" value="PKS_ER"/>
    <property type="match status" value="1"/>
</dbReference>
<dbReference type="InterPro" id="IPR052733">
    <property type="entry name" value="Chloroplast_QOR"/>
</dbReference>
<dbReference type="PANTHER" id="PTHR44013:SF1">
    <property type="entry name" value="ZINC-TYPE ALCOHOL DEHYDROGENASE-LIKE PROTEIN C16A3.02C"/>
    <property type="match status" value="1"/>
</dbReference>
<dbReference type="GO" id="GO:0016491">
    <property type="term" value="F:oxidoreductase activity"/>
    <property type="evidence" value="ECO:0007669"/>
    <property type="project" value="InterPro"/>
</dbReference>
<reference evidence="2" key="1">
    <citation type="submission" date="2021-08" db="EMBL/GenBank/DDBJ databases">
        <title>WGS assembly of Ceratopteris richardii.</title>
        <authorList>
            <person name="Marchant D.B."/>
            <person name="Chen G."/>
            <person name="Jenkins J."/>
            <person name="Shu S."/>
            <person name="Leebens-Mack J."/>
            <person name="Grimwood J."/>
            <person name="Schmutz J."/>
            <person name="Soltis P."/>
            <person name="Soltis D."/>
            <person name="Chen Z.-H."/>
        </authorList>
    </citation>
    <scope>NUCLEOTIDE SEQUENCE</scope>
    <source>
        <strain evidence="2">Whitten #5841</strain>
        <tissue evidence="2">Leaf</tissue>
    </source>
</reference>
<dbReference type="InterPro" id="IPR013154">
    <property type="entry name" value="ADH-like_N"/>
</dbReference>
<dbReference type="OrthoDB" id="48317at2759"/>
<dbReference type="Pfam" id="PF08240">
    <property type="entry name" value="ADH_N"/>
    <property type="match status" value="1"/>
</dbReference>
<dbReference type="OMA" id="CANELNW"/>
<dbReference type="InterPro" id="IPR036291">
    <property type="entry name" value="NAD(P)-bd_dom_sf"/>
</dbReference>
<dbReference type="Pfam" id="PF13602">
    <property type="entry name" value="ADH_zinc_N_2"/>
    <property type="match status" value="1"/>
</dbReference>
<evidence type="ECO:0000259" key="1">
    <source>
        <dbReference type="SMART" id="SM00829"/>
    </source>
</evidence>
<dbReference type="InterPro" id="IPR020843">
    <property type="entry name" value="ER"/>
</dbReference>
<dbReference type="InterPro" id="IPR011032">
    <property type="entry name" value="GroES-like_sf"/>
</dbReference>
<organism evidence="2 3">
    <name type="scientific">Ceratopteris richardii</name>
    <name type="common">Triangle waterfern</name>
    <dbReference type="NCBI Taxonomy" id="49495"/>
    <lineage>
        <taxon>Eukaryota</taxon>
        <taxon>Viridiplantae</taxon>
        <taxon>Streptophyta</taxon>
        <taxon>Embryophyta</taxon>
        <taxon>Tracheophyta</taxon>
        <taxon>Polypodiopsida</taxon>
        <taxon>Polypodiidae</taxon>
        <taxon>Polypodiales</taxon>
        <taxon>Pteridineae</taxon>
        <taxon>Pteridaceae</taxon>
        <taxon>Parkerioideae</taxon>
        <taxon>Ceratopteris</taxon>
    </lineage>
</organism>
<dbReference type="CDD" id="cd08267">
    <property type="entry name" value="MDR1"/>
    <property type="match status" value="1"/>
</dbReference>
<dbReference type="EMBL" id="CM035435">
    <property type="protein sequence ID" value="KAH7290144.1"/>
    <property type="molecule type" value="Genomic_DNA"/>
</dbReference>
<dbReference type="PANTHER" id="PTHR44013">
    <property type="entry name" value="ZINC-TYPE ALCOHOL DEHYDROGENASE-LIKE PROTEIN C16A3.02C"/>
    <property type="match status" value="1"/>
</dbReference>
<gene>
    <name evidence="2" type="ORF">KP509_30G033700</name>
</gene>
<evidence type="ECO:0000313" key="2">
    <source>
        <dbReference type="EMBL" id="KAH7290144.1"/>
    </source>
</evidence>
<dbReference type="Gene3D" id="3.90.180.10">
    <property type="entry name" value="Medium-chain alcohol dehydrogenases, catalytic domain"/>
    <property type="match status" value="1"/>
</dbReference>
<dbReference type="SUPFAM" id="SSF51735">
    <property type="entry name" value="NAD(P)-binding Rossmann-fold domains"/>
    <property type="match status" value="1"/>
</dbReference>
<protein>
    <recommendedName>
        <fullName evidence="1">Enoyl reductase (ER) domain-containing protein</fullName>
    </recommendedName>
</protein>
<evidence type="ECO:0000313" key="3">
    <source>
        <dbReference type="Proteomes" id="UP000825935"/>
    </source>
</evidence>
<dbReference type="SUPFAM" id="SSF50129">
    <property type="entry name" value="GroES-like"/>
    <property type="match status" value="1"/>
</dbReference>
<proteinExistence type="predicted"/>
<dbReference type="Proteomes" id="UP000825935">
    <property type="component" value="Chromosome 30"/>
</dbReference>
<comment type="caution">
    <text evidence="2">The sequence shown here is derived from an EMBL/GenBank/DDBJ whole genome shotgun (WGS) entry which is preliminary data.</text>
</comment>
<feature type="domain" description="Enoyl reductase (ER)" evidence="1">
    <location>
        <begin position="17"/>
        <end position="327"/>
    </location>
</feature>
<accession>A0A8T2R2X4</accession>
<dbReference type="AlphaFoldDB" id="A0A8T2R2X4"/>
<keyword evidence="3" id="KW-1185">Reference proteome</keyword>